<keyword evidence="2" id="KW-1185">Reference proteome</keyword>
<name>I7J6A5_9CLOT</name>
<comment type="caution">
    <text evidence="1">The sequence shown here is derived from an EMBL/GenBank/DDBJ whole genome shotgun (WGS) entry which is preliminary data.</text>
</comment>
<dbReference type="Proteomes" id="UP000007652">
    <property type="component" value="Unassembled WGS sequence"/>
</dbReference>
<evidence type="ECO:0000313" key="2">
    <source>
        <dbReference type="Proteomes" id="UP000007652"/>
    </source>
</evidence>
<dbReference type="GO" id="GO:0008745">
    <property type="term" value="F:N-acetylmuramoyl-L-alanine amidase activity"/>
    <property type="evidence" value="ECO:0007669"/>
    <property type="project" value="UniProtKB-EC"/>
</dbReference>
<dbReference type="eggNOG" id="COG2247">
    <property type="taxonomic scope" value="Bacteria"/>
</dbReference>
<dbReference type="STRING" id="857293.CAAU_2263"/>
<sequence length="841" mass="94333">MQIKNLSTGKITELWNSKNGYPTRYNTKGQVLGRNNFKVPTTVSEAGIYNITVYVKRAGLALNKAKNSKLGYDSIVVSKTFEVKNPIKILDKEGAVIGSEIVEQNEMINNVLKITAKDVTIKNAFIYGDVYVLADNVTLNNVHISGNLILNPPSEGGFNLDNVFAENVNIVSNKSNEISLKHLITRALKVDSGNVNKLVVTDESQISSTKINRNMTLEVQSGSFGAIFVEGKANATIELNLVGVFDKPIIPKGNVVINNLNTEINKLVDVHVYESASVILNGNFREVYIKKPAYLNLAENSKVNLIKTYDDAEIYQNDNTRIDFLINADNSKYVLVDGKQNVGNYSGFVRFTVGKELLPSNELIKKAAKVDVYYYNIIARTNSNNYTIKPVLVFRLLREDGSYIPIKFGGYIYFYNDGVVEKIQRYVTNSVFTIGVNKEDGTIALRGGKYRIIIPSEDGNWYEVSFETKKVEGYNQAKSEIVLVDEKPFKLARWKRNVTSSTSYFTLGTTLKDLIKIQGQPKSGSYQDTNNRFYIYKYSSSIKTKNGNNYVESTVYLDNIDGQFVVTGWENWGNLKVSLGVKDPNAKPVTFGSTLQDFVKANGTPFKIYVDSDTIYVNGDEIAFYLGKLTTFRTYQNLKLEIGKKDPNAPAINLESKRQDVIKAMGTPTKVSFGDDSYTLEHWEYGESYITFDRTTGKVKKWVNYGNLKVSLGEKLNDAPAIMLGSSYLDVIKAEGTPYYMSQNDDGSMYWAYKITQYTSDSFTFDKNGNLIEFTTSGTIKVFIKIGETIYDNIKVGMTRDEIINILGQPSYQTDRNISYGDLSFTLDSNGKVTFIRQGSR</sequence>
<dbReference type="EC" id="3.5.1.28" evidence="1"/>
<dbReference type="EMBL" id="CAKP01000115">
    <property type="protein sequence ID" value="CCJ34347.1"/>
    <property type="molecule type" value="Genomic_DNA"/>
</dbReference>
<organism evidence="1 2">
    <name type="scientific">Caloramator australicus RC3</name>
    <dbReference type="NCBI Taxonomy" id="857293"/>
    <lineage>
        <taxon>Bacteria</taxon>
        <taxon>Bacillati</taxon>
        <taxon>Bacillota</taxon>
        <taxon>Clostridia</taxon>
        <taxon>Eubacteriales</taxon>
        <taxon>Clostridiaceae</taxon>
        <taxon>Caloramator</taxon>
    </lineage>
</organism>
<reference evidence="1 2" key="1">
    <citation type="journal article" date="2011" name="J. Bacteriol.">
        <title>Draft genome sequence of Caloramator australicus strain RC3T, a thermoanaerobe from the Great Artesian Basin of Australia.</title>
        <authorList>
            <person name="Ogg C.D."/>
            <person name="Patel B.K.C."/>
        </authorList>
    </citation>
    <scope>NUCLEOTIDE SEQUENCE [LARGE SCALE GENOMIC DNA]</scope>
    <source>
        <strain evidence="1 2">RC3</strain>
    </source>
</reference>
<gene>
    <name evidence="1" type="ORF">CAAU_2263</name>
</gene>
<dbReference type="Gene3D" id="3.10.450.730">
    <property type="entry name" value="BLIP domain"/>
    <property type="match status" value="1"/>
</dbReference>
<protein>
    <submittedName>
        <fullName evidence="1">Cwp66 homolog/N-acetylmuramoyl-L-alanine amidase</fullName>
        <ecNumber evidence="1">3.5.1.28</ecNumber>
    </submittedName>
</protein>
<accession>I7J6A5</accession>
<dbReference type="AlphaFoldDB" id="I7J6A5"/>
<keyword evidence="1" id="KW-0378">Hydrolase</keyword>
<evidence type="ECO:0000313" key="1">
    <source>
        <dbReference type="EMBL" id="CCJ34347.1"/>
    </source>
</evidence>
<proteinExistence type="predicted"/>